<dbReference type="PATRIC" id="fig|28229.3.peg.1281"/>
<evidence type="ECO:0000313" key="5">
    <source>
        <dbReference type="Proteomes" id="UP000029868"/>
    </source>
</evidence>
<gene>
    <name evidence="4" type="ORF">GAB14E_0343</name>
</gene>
<feature type="chain" id="PRO_5001957752" description="DUF547 domain-containing protein" evidence="2">
    <location>
        <begin position="25"/>
        <end position="401"/>
    </location>
</feature>
<organism evidence="4 5">
    <name type="scientific">Colwellia psychrerythraea</name>
    <name type="common">Vibrio psychroerythus</name>
    <dbReference type="NCBI Taxonomy" id="28229"/>
    <lineage>
        <taxon>Bacteria</taxon>
        <taxon>Pseudomonadati</taxon>
        <taxon>Pseudomonadota</taxon>
        <taxon>Gammaproteobacteria</taxon>
        <taxon>Alteromonadales</taxon>
        <taxon>Colwelliaceae</taxon>
        <taxon>Colwellia</taxon>
    </lineage>
</organism>
<dbReference type="RefSeq" id="WP_033081332.1">
    <property type="nucleotide sequence ID" value="NZ_JQEC01000011.1"/>
</dbReference>
<protein>
    <recommendedName>
        <fullName evidence="3">DUF547 domain-containing protein</fullName>
    </recommendedName>
</protein>
<evidence type="ECO:0000256" key="1">
    <source>
        <dbReference type="SAM" id="MobiDB-lite"/>
    </source>
</evidence>
<dbReference type="InterPro" id="IPR006869">
    <property type="entry name" value="DUF547"/>
</dbReference>
<feature type="signal peptide" evidence="2">
    <location>
        <begin position="1"/>
        <end position="24"/>
    </location>
</feature>
<feature type="region of interest" description="Disordered" evidence="1">
    <location>
        <begin position="382"/>
        <end position="401"/>
    </location>
</feature>
<dbReference type="Pfam" id="PF04784">
    <property type="entry name" value="DUF547"/>
    <property type="match status" value="1"/>
</dbReference>
<accession>A0A099L0I7</accession>
<keyword evidence="2" id="KW-0732">Signal</keyword>
<name>A0A099L0I7_COLPS</name>
<proteinExistence type="predicted"/>
<dbReference type="EMBL" id="JQEC01000011">
    <property type="protein sequence ID" value="KGJ96396.1"/>
    <property type="molecule type" value="Genomic_DNA"/>
</dbReference>
<evidence type="ECO:0000256" key="2">
    <source>
        <dbReference type="SAM" id="SignalP"/>
    </source>
</evidence>
<evidence type="ECO:0000313" key="4">
    <source>
        <dbReference type="EMBL" id="KGJ96396.1"/>
    </source>
</evidence>
<dbReference type="OrthoDB" id="526867at2"/>
<reference evidence="4 5" key="1">
    <citation type="submission" date="2014-08" db="EMBL/GenBank/DDBJ databases">
        <title>Genomic and Phenotypic Diversity of Colwellia psychrerythraea strains from Disparate Marine Basins.</title>
        <authorList>
            <person name="Techtmann S.M."/>
            <person name="Stelling S.C."/>
            <person name="Utturkar S.M."/>
            <person name="Alshibli N."/>
            <person name="Harris A."/>
            <person name="Brown S.D."/>
            <person name="Hazen T.C."/>
        </authorList>
    </citation>
    <scope>NUCLEOTIDE SEQUENCE [LARGE SCALE GENOMIC DNA]</scope>
    <source>
        <strain evidence="4 5">GAB14E</strain>
    </source>
</reference>
<sequence length="401" mass="45021">MKIINFVKKAMFCTSIVFITTANAAADKVPEPFRGDTPGSTYEISYNDLDALLHSSVLATGRSNRSKAKTSKPPTGTRLKVNINKLTATEANRFIFESYKEEEHKVLFTKIRQSLEKVPSEVELKHFSKEEQLAYWLNLYNVTILEQIVKIYPARKLEDFLISDESVLDEKLLNVAGVELSLNDIQHKILKEKFDADPLIIYGLYQGVIGGPNIRKSAYTGKNVYKSLTSNADEFVNSNRGTYSVDKKTFRVSSLYERNEEYFPDFKTDLKKHLLTHLSGSMRYKLEDSRRIKANINNWRVADLYGTTRSFGGGISNSSAALIGAYTPTAGKSDGTTPLGAINPGLITSFVQSKNVSFGRFSQEQAIKLKALNQKRMDNLEGTGTVTLTEMDDQTEEQKKN</sequence>
<evidence type="ECO:0000259" key="3">
    <source>
        <dbReference type="Pfam" id="PF04784"/>
    </source>
</evidence>
<feature type="domain" description="DUF547" evidence="3">
    <location>
        <begin position="125"/>
        <end position="236"/>
    </location>
</feature>
<dbReference type="Proteomes" id="UP000029868">
    <property type="component" value="Unassembled WGS sequence"/>
</dbReference>
<comment type="caution">
    <text evidence="4">The sequence shown here is derived from an EMBL/GenBank/DDBJ whole genome shotgun (WGS) entry which is preliminary data.</text>
</comment>
<dbReference type="AlphaFoldDB" id="A0A099L0I7"/>